<evidence type="ECO:0000313" key="2">
    <source>
        <dbReference type="Proteomes" id="UP001363151"/>
    </source>
</evidence>
<sequence>MTGETLVHQGISWNDELFILVEGRAVVFDATRHAIHGKELVDAVDDAAASAATSAAYLCNRKKVPRKYTCKLLTHSLVYAVDAETFCDLLSRGHYKACGRARRAARRAAALAAKVGHAIDRAAAPAADDGRAFLPGA</sequence>
<evidence type="ECO:0008006" key="3">
    <source>
        <dbReference type="Google" id="ProtNLM"/>
    </source>
</evidence>
<name>A0ABR1FNN1_AURAN</name>
<keyword evidence="2" id="KW-1185">Reference proteome</keyword>
<dbReference type="EMBL" id="JBBJCI010000333">
    <property type="protein sequence ID" value="KAK7234281.1"/>
    <property type="molecule type" value="Genomic_DNA"/>
</dbReference>
<proteinExistence type="predicted"/>
<protein>
    <recommendedName>
        <fullName evidence="3">Cyclic nucleotide-binding domain-containing protein</fullName>
    </recommendedName>
</protein>
<comment type="caution">
    <text evidence="1">The sequence shown here is derived from an EMBL/GenBank/DDBJ whole genome shotgun (WGS) entry which is preliminary data.</text>
</comment>
<accession>A0ABR1FNN1</accession>
<organism evidence="1 2">
    <name type="scientific">Aureococcus anophagefferens</name>
    <name type="common">Harmful bloom alga</name>
    <dbReference type="NCBI Taxonomy" id="44056"/>
    <lineage>
        <taxon>Eukaryota</taxon>
        <taxon>Sar</taxon>
        <taxon>Stramenopiles</taxon>
        <taxon>Ochrophyta</taxon>
        <taxon>Pelagophyceae</taxon>
        <taxon>Pelagomonadales</taxon>
        <taxon>Pelagomonadaceae</taxon>
        <taxon>Aureococcus</taxon>
    </lineage>
</organism>
<reference evidence="1 2" key="1">
    <citation type="submission" date="2024-03" db="EMBL/GenBank/DDBJ databases">
        <title>Aureococcus anophagefferens CCMP1851 and Kratosvirus quantuckense: Draft genome of a second virus-susceptible host strain in the model system.</title>
        <authorList>
            <person name="Chase E."/>
            <person name="Truchon A.R."/>
            <person name="Schepens W."/>
            <person name="Wilhelm S.W."/>
        </authorList>
    </citation>
    <scope>NUCLEOTIDE SEQUENCE [LARGE SCALE GENOMIC DNA]</scope>
    <source>
        <strain evidence="1 2">CCMP1851</strain>
    </source>
</reference>
<dbReference type="Proteomes" id="UP001363151">
    <property type="component" value="Unassembled WGS sequence"/>
</dbReference>
<dbReference type="Gene3D" id="2.60.120.10">
    <property type="entry name" value="Jelly Rolls"/>
    <property type="match status" value="1"/>
</dbReference>
<gene>
    <name evidence="1" type="ORF">SO694_00207022</name>
</gene>
<dbReference type="InterPro" id="IPR014710">
    <property type="entry name" value="RmlC-like_jellyroll"/>
</dbReference>
<evidence type="ECO:0000313" key="1">
    <source>
        <dbReference type="EMBL" id="KAK7234281.1"/>
    </source>
</evidence>